<evidence type="ECO:0000256" key="1">
    <source>
        <dbReference type="ARBA" id="ARBA00023015"/>
    </source>
</evidence>
<proteinExistence type="predicted"/>
<dbReference type="EMBL" id="CP065725">
    <property type="protein sequence ID" value="QPT39231.1"/>
    <property type="molecule type" value="Genomic_DNA"/>
</dbReference>
<dbReference type="PANTHER" id="PTHR43537">
    <property type="entry name" value="TRANSCRIPTIONAL REGULATOR, GNTR FAMILY"/>
    <property type="match status" value="1"/>
</dbReference>
<sequence>MTVNKPNKQADARAKEQVDPSASPDRKTLLEETLRRRIISMELPPGGVIDELSLSKEFGLSRPPVRELMRELAAEGYIELEANRPARVSSMNYQSMRSFFQAAPLIYIATTQLAATHATPADIENLQAIQNNFKDAMERNDTIERVHYNDLFHFEIGKIARNAYLMPSLRRLLIDHARLGNTFYRSPTTDDMKSDMEKAVQQHDQIINAIANHDADAAAELIREHWELSRRRMAEYVMPDGVEIPLSF</sequence>
<gene>
    <name evidence="7" type="primary">ydfH_2</name>
    <name evidence="6" type="ORF">I6G29_08595</name>
    <name evidence="7" type="ORF">NCTC11997_01784</name>
</gene>
<dbReference type="SMART" id="SM00345">
    <property type="entry name" value="HTH_GNTR"/>
    <property type="match status" value="1"/>
</dbReference>
<dbReference type="SMART" id="SM00895">
    <property type="entry name" value="FCD"/>
    <property type="match status" value="1"/>
</dbReference>
<dbReference type="Pfam" id="PF07729">
    <property type="entry name" value="FCD"/>
    <property type="match status" value="1"/>
</dbReference>
<accession>A0A378XG11</accession>
<dbReference type="PANTHER" id="PTHR43537:SF53">
    <property type="entry name" value="HTH-TYPE TRANSCRIPTIONAL REPRESSOR NANR"/>
    <property type="match status" value="1"/>
</dbReference>
<dbReference type="InterPro" id="IPR036390">
    <property type="entry name" value="WH_DNA-bd_sf"/>
</dbReference>
<dbReference type="Gene3D" id="1.20.120.530">
    <property type="entry name" value="GntR ligand-binding domain-like"/>
    <property type="match status" value="1"/>
</dbReference>
<keyword evidence="3" id="KW-0804">Transcription</keyword>
<name>A0A378XG11_9BURK</name>
<dbReference type="Proteomes" id="UP000254603">
    <property type="component" value="Unassembled WGS sequence"/>
</dbReference>
<dbReference type="OrthoDB" id="8680240at2"/>
<reference evidence="6 9" key="2">
    <citation type="submission" date="2020-12" db="EMBL/GenBank/DDBJ databases">
        <title>FDA dAtabase for Regulatory Grade micrObial Sequences (FDA-ARGOS): Supporting development and validation of Infectious Disease Dx tests.</title>
        <authorList>
            <person name="Sproer C."/>
            <person name="Gronow S."/>
            <person name="Severitt S."/>
            <person name="Schroder I."/>
            <person name="Tallon L."/>
            <person name="Sadzewicz L."/>
            <person name="Zhao X."/>
            <person name="Boylan J."/>
            <person name="Ott S."/>
            <person name="Bowen H."/>
            <person name="Vavikolanu K."/>
            <person name="Mehta A."/>
            <person name="Aluvathingal J."/>
            <person name="Nadendla S."/>
            <person name="Lowell S."/>
            <person name="Myers T."/>
            <person name="Yan Y."/>
            <person name="Sichtig H."/>
        </authorList>
    </citation>
    <scope>NUCLEOTIDE SEQUENCE [LARGE SCALE GENOMIC DNA]</scope>
    <source>
        <strain evidence="6 9">FDAARGOS_872</strain>
    </source>
</reference>
<evidence type="ECO:0000256" key="2">
    <source>
        <dbReference type="ARBA" id="ARBA00023125"/>
    </source>
</evidence>
<keyword evidence="2" id="KW-0238">DNA-binding</keyword>
<keyword evidence="1" id="KW-0805">Transcription regulation</keyword>
<evidence type="ECO:0000313" key="6">
    <source>
        <dbReference type="EMBL" id="QPT39231.1"/>
    </source>
</evidence>
<dbReference type="GO" id="GO:0003677">
    <property type="term" value="F:DNA binding"/>
    <property type="evidence" value="ECO:0007669"/>
    <property type="project" value="UniProtKB-KW"/>
</dbReference>
<dbReference type="Pfam" id="PF00392">
    <property type="entry name" value="GntR"/>
    <property type="match status" value="1"/>
</dbReference>
<feature type="compositionally biased region" description="Basic and acidic residues" evidence="4">
    <location>
        <begin position="8"/>
        <end position="26"/>
    </location>
</feature>
<feature type="domain" description="HTH gntR-type" evidence="5">
    <location>
        <begin position="24"/>
        <end position="91"/>
    </location>
</feature>
<protein>
    <submittedName>
        <fullName evidence="6">GntR family transcriptional regulator</fullName>
    </submittedName>
    <submittedName>
        <fullName evidence="7">Uncharacterized HTH-type transcriptional regulator ydfH</fullName>
    </submittedName>
</protein>
<evidence type="ECO:0000313" key="9">
    <source>
        <dbReference type="Proteomes" id="UP000594903"/>
    </source>
</evidence>
<evidence type="ECO:0000313" key="8">
    <source>
        <dbReference type="Proteomes" id="UP000254603"/>
    </source>
</evidence>
<dbReference type="STRING" id="1122619.GCA_000373745_02262"/>
<dbReference type="Proteomes" id="UP000594903">
    <property type="component" value="Chromosome"/>
</dbReference>
<dbReference type="PROSITE" id="PS50949">
    <property type="entry name" value="HTH_GNTR"/>
    <property type="match status" value="1"/>
</dbReference>
<dbReference type="InterPro" id="IPR011711">
    <property type="entry name" value="GntR_C"/>
</dbReference>
<organism evidence="7 8">
    <name type="scientific">Oligella ureolytica</name>
    <dbReference type="NCBI Taxonomy" id="90244"/>
    <lineage>
        <taxon>Bacteria</taxon>
        <taxon>Pseudomonadati</taxon>
        <taxon>Pseudomonadota</taxon>
        <taxon>Betaproteobacteria</taxon>
        <taxon>Burkholderiales</taxon>
        <taxon>Alcaligenaceae</taxon>
        <taxon>Oligella</taxon>
    </lineage>
</organism>
<dbReference type="GO" id="GO:0003700">
    <property type="term" value="F:DNA-binding transcription factor activity"/>
    <property type="evidence" value="ECO:0007669"/>
    <property type="project" value="InterPro"/>
</dbReference>
<dbReference type="InterPro" id="IPR008920">
    <property type="entry name" value="TF_FadR/GntR_C"/>
</dbReference>
<dbReference type="InterPro" id="IPR000524">
    <property type="entry name" value="Tscrpt_reg_HTH_GntR"/>
</dbReference>
<dbReference type="EMBL" id="UGSB01000001">
    <property type="protein sequence ID" value="SUA55356.1"/>
    <property type="molecule type" value="Genomic_DNA"/>
</dbReference>
<dbReference type="Gene3D" id="1.10.10.10">
    <property type="entry name" value="Winged helix-like DNA-binding domain superfamily/Winged helix DNA-binding domain"/>
    <property type="match status" value="1"/>
</dbReference>
<dbReference type="SUPFAM" id="SSF46785">
    <property type="entry name" value="Winged helix' DNA-binding domain"/>
    <property type="match status" value="1"/>
</dbReference>
<evidence type="ECO:0000313" key="7">
    <source>
        <dbReference type="EMBL" id="SUA55356.1"/>
    </source>
</evidence>
<evidence type="ECO:0000256" key="4">
    <source>
        <dbReference type="SAM" id="MobiDB-lite"/>
    </source>
</evidence>
<keyword evidence="9" id="KW-1185">Reference proteome</keyword>
<dbReference type="AlphaFoldDB" id="A0A378XG11"/>
<feature type="region of interest" description="Disordered" evidence="4">
    <location>
        <begin position="1"/>
        <end position="26"/>
    </location>
</feature>
<evidence type="ECO:0000256" key="3">
    <source>
        <dbReference type="ARBA" id="ARBA00023163"/>
    </source>
</evidence>
<dbReference type="RefSeq" id="WP_018575447.1">
    <property type="nucleotide sequence ID" value="NZ_CP065725.1"/>
</dbReference>
<reference evidence="7 8" key="1">
    <citation type="submission" date="2018-06" db="EMBL/GenBank/DDBJ databases">
        <authorList>
            <consortium name="Pathogen Informatics"/>
            <person name="Doyle S."/>
        </authorList>
    </citation>
    <scope>NUCLEOTIDE SEQUENCE [LARGE SCALE GENOMIC DNA]</scope>
    <source>
        <strain evidence="7 8">NCTC11997</strain>
    </source>
</reference>
<dbReference type="InterPro" id="IPR036388">
    <property type="entry name" value="WH-like_DNA-bd_sf"/>
</dbReference>
<dbReference type="SUPFAM" id="SSF48008">
    <property type="entry name" value="GntR ligand-binding domain-like"/>
    <property type="match status" value="1"/>
</dbReference>
<dbReference type="CDD" id="cd07377">
    <property type="entry name" value="WHTH_GntR"/>
    <property type="match status" value="1"/>
</dbReference>
<evidence type="ECO:0000259" key="5">
    <source>
        <dbReference type="PROSITE" id="PS50949"/>
    </source>
</evidence>